<dbReference type="STRING" id="1075417.SAMN05421823_10213"/>
<dbReference type="InterPro" id="IPR013974">
    <property type="entry name" value="SAF"/>
</dbReference>
<protein>
    <submittedName>
        <fullName evidence="2">N,N'-diacetyllegionaminate synthase</fullName>
    </submittedName>
</protein>
<feature type="domain" description="AFP-like" evidence="1">
    <location>
        <begin position="287"/>
        <end position="343"/>
    </location>
</feature>
<dbReference type="EMBL" id="FNFO01000002">
    <property type="protein sequence ID" value="SDK15440.1"/>
    <property type="molecule type" value="Genomic_DNA"/>
</dbReference>
<dbReference type="Gene3D" id="3.20.20.70">
    <property type="entry name" value="Aldolase class I"/>
    <property type="match status" value="1"/>
</dbReference>
<dbReference type="InterPro" id="IPR013785">
    <property type="entry name" value="Aldolase_TIM"/>
</dbReference>
<dbReference type="GO" id="GO:0047444">
    <property type="term" value="F:N-acylneuraminate-9-phosphate synthase activity"/>
    <property type="evidence" value="ECO:0007669"/>
    <property type="project" value="TreeGrafter"/>
</dbReference>
<dbReference type="PANTHER" id="PTHR42966:SF1">
    <property type="entry name" value="SIALIC ACID SYNTHASE"/>
    <property type="match status" value="1"/>
</dbReference>
<evidence type="ECO:0000313" key="2">
    <source>
        <dbReference type="EMBL" id="SDK15440.1"/>
    </source>
</evidence>
<dbReference type="SUPFAM" id="SSF51269">
    <property type="entry name" value="AFP III-like domain"/>
    <property type="match status" value="1"/>
</dbReference>
<proteinExistence type="predicted"/>
<dbReference type="Proteomes" id="UP000198510">
    <property type="component" value="Unassembled WGS sequence"/>
</dbReference>
<name>A0A1G8ZMR0_9BACT</name>
<dbReference type="InterPro" id="IPR013132">
    <property type="entry name" value="PseI/NeuA/B-like_N"/>
</dbReference>
<dbReference type="SUPFAM" id="SSF51569">
    <property type="entry name" value="Aldolase"/>
    <property type="match status" value="1"/>
</dbReference>
<dbReference type="InterPro" id="IPR057736">
    <property type="entry name" value="SAF_PseI/NeuA/NeuB"/>
</dbReference>
<accession>A0A1G8ZMR0</accession>
<gene>
    <name evidence="2" type="ORF">SAMN05421823_10213</name>
</gene>
<dbReference type="RefSeq" id="WP_089679201.1">
    <property type="nucleotide sequence ID" value="NZ_FNFO01000002.1"/>
</dbReference>
<dbReference type="AlphaFoldDB" id="A0A1G8ZMR0"/>
<dbReference type="CDD" id="cd11615">
    <property type="entry name" value="SAF_NeuB_like"/>
    <property type="match status" value="1"/>
</dbReference>
<reference evidence="2 3" key="1">
    <citation type="submission" date="2016-10" db="EMBL/GenBank/DDBJ databases">
        <authorList>
            <person name="de Groot N.N."/>
        </authorList>
    </citation>
    <scope>NUCLEOTIDE SEQUENCE [LARGE SCALE GENOMIC DNA]</scope>
    <source>
        <strain evidence="2 3">DSM 25186</strain>
    </source>
</reference>
<dbReference type="InterPro" id="IPR006190">
    <property type="entry name" value="SAF_AFP_Neu5Ac"/>
</dbReference>
<dbReference type="Pfam" id="PF08666">
    <property type="entry name" value="SAF"/>
    <property type="match status" value="1"/>
</dbReference>
<organism evidence="2 3">
    <name type="scientific">Catalinimonas alkaloidigena</name>
    <dbReference type="NCBI Taxonomy" id="1075417"/>
    <lineage>
        <taxon>Bacteria</taxon>
        <taxon>Pseudomonadati</taxon>
        <taxon>Bacteroidota</taxon>
        <taxon>Cytophagia</taxon>
        <taxon>Cytophagales</taxon>
        <taxon>Catalimonadaceae</taxon>
        <taxon>Catalinimonas</taxon>
    </lineage>
</organism>
<sequence>MNFATLTRPLIIAEAGVNHNGDLALARQLIDAAAAAGADFVKFQTFRTEKLVSQTAPRAEYQKVNAPKYESQYAMLKQLELDEAMHHDLMAHCRFRNIGFMSSPFDLESIELLSQLGVEFFKVPSGEITNAPYLAKIGSLHKPVILSTGMAKIDEIGAALEILFSAGTPRQQVIVLHCNTQYPTPPEDVNLRAMHHIAREFAVPVGYSDHTLGIEIPIAAVALGAVCIEKHFTLDRTLPGPDQAASLEPAELQAMVHSIHQVAVALGDGIKRPSPSEIGNRDIVRKSIHVAAPLSARHILQAEDLIMKRPGTGLSPMEVSHVVGRALRHAVEADHQLQWEDLV</sequence>
<dbReference type="InterPro" id="IPR036732">
    <property type="entry name" value="AFP_Neu5c_C_sf"/>
</dbReference>
<dbReference type="InterPro" id="IPR051690">
    <property type="entry name" value="PseI-like"/>
</dbReference>
<dbReference type="NCBIfam" id="TIGR03569">
    <property type="entry name" value="NeuB_NnaB"/>
    <property type="match status" value="1"/>
</dbReference>
<evidence type="ECO:0000313" key="3">
    <source>
        <dbReference type="Proteomes" id="UP000198510"/>
    </source>
</evidence>
<dbReference type="PROSITE" id="PS50844">
    <property type="entry name" value="AFP_LIKE"/>
    <property type="match status" value="1"/>
</dbReference>
<dbReference type="Pfam" id="PF03102">
    <property type="entry name" value="NeuB"/>
    <property type="match status" value="1"/>
</dbReference>
<dbReference type="Gene3D" id="3.90.1210.10">
    <property type="entry name" value="Antifreeze-like/N-acetylneuraminic acid synthase C-terminal domain"/>
    <property type="match status" value="1"/>
</dbReference>
<dbReference type="PANTHER" id="PTHR42966">
    <property type="entry name" value="N-ACETYLNEURAMINATE SYNTHASE"/>
    <property type="match status" value="1"/>
</dbReference>
<dbReference type="InterPro" id="IPR020007">
    <property type="entry name" value="NeuB/NeuA"/>
</dbReference>
<dbReference type="SMART" id="SM00858">
    <property type="entry name" value="SAF"/>
    <property type="match status" value="1"/>
</dbReference>
<dbReference type="OrthoDB" id="9814210at2"/>
<keyword evidence="3" id="KW-1185">Reference proteome</keyword>
<dbReference type="GO" id="GO:0016051">
    <property type="term" value="P:carbohydrate biosynthetic process"/>
    <property type="evidence" value="ECO:0007669"/>
    <property type="project" value="InterPro"/>
</dbReference>
<evidence type="ECO:0000259" key="1">
    <source>
        <dbReference type="PROSITE" id="PS50844"/>
    </source>
</evidence>